<reference evidence="2" key="1">
    <citation type="submission" date="2015-12" db="EMBL/GenBank/DDBJ databases">
        <title>Genome sequence of a biocontrol rhizobacterium Chryseobacterium kwangjuense strain KJ1R5 isolated from pepper (Capsicum annuum L.).</title>
        <authorList>
            <person name="Jeong J.-J."/>
            <person name="Park H."/>
            <person name="Mannaa M."/>
            <person name="Sang M.K."/>
            <person name="Choi I.-G."/>
            <person name="Kim K.D."/>
        </authorList>
    </citation>
    <scope>NUCLEOTIDE SEQUENCE [LARGE SCALE GENOMIC DNA]</scope>
    <source>
        <strain evidence="2">KJ1R5</strain>
    </source>
</reference>
<reference evidence="1 2" key="2">
    <citation type="journal article" date="2016" name="Genome Announc.">
        <title>Draft Genome Sequence of a Biocontrol Rhizobacterium, Chryseobacterium kwangjuense Strain KJ1R5, Isolated from Pepper (Capsicum annuum).</title>
        <authorList>
            <person name="Jeong J.J."/>
            <person name="Park H."/>
            <person name="Park B.H."/>
            <person name="Mannaa M."/>
            <person name="Sang M.K."/>
            <person name="Choi I.G."/>
            <person name="Kim K.D."/>
        </authorList>
    </citation>
    <scope>NUCLEOTIDE SEQUENCE [LARGE SCALE GENOMIC DNA]</scope>
    <source>
        <strain evidence="1 2">KJ1R5</strain>
    </source>
</reference>
<proteinExistence type="predicted"/>
<gene>
    <name evidence="1" type="ORF">AU378_11425</name>
</gene>
<dbReference type="Proteomes" id="UP000070513">
    <property type="component" value="Unassembled WGS sequence"/>
</dbReference>
<name>A0A135WDS0_9FLAO</name>
<dbReference type="AlphaFoldDB" id="A0A135WDS0"/>
<comment type="caution">
    <text evidence="1">The sequence shown here is derived from an EMBL/GenBank/DDBJ whole genome shotgun (WGS) entry which is preliminary data.</text>
</comment>
<evidence type="ECO:0000313" key="2">
    <source>
        <dbReference type="Proteomes" id="UP000070513"/>
    </source>
</evidence>
<protein>
    <submittedName>
        <fullName evidence="1">Uncharacterized protein</fullName>
    </submittedName>
</protein>
<evidence type="ECO:0000313" key="1">
    <source>
        <dbReference type="EMBL" id="KXH83039.1"/>
    </source>
</evidence>
<organism evidence="1 2">
    <name type="scientific">Chryseobacterium kwangjuense</name>
    <dbReference type="NCBI Taxonomy" id="267125"/>
    <lineage>
        <taxon>Bacteria</taxon>
        <taxon>Pseudomonadati</taxon>
        <taxon>Bacteroidota</taxon>
        <taxon>Flavobacteriia</taxon>
        <taxon>Flavobacteriales</taxon>
        <taxon>Weeksellaceae</taxon>
        <taxon>Chryseobacterium group</taxon>
        <taxon>Chryseobacterium</taxon>
    </lineage>
</organism>
<dbReference type="EMBL" id="LPUR01000011">
    <property type="protein sequence ID" value="KXH83039.1"/>
    <property type="molecule type" value="Genomic_DNA"/>
</dbReference>
<accession>A0A135WDS0</accession>
<sequence>MNLSWNSGEWILRMIIIETRLNNPNEMKSFYSQDTDGLITSPSQCPNFDTFVPLLPTEVIILTKQ</sequence>